<dbReference type="GO" id="GO:0006511">
    <property type="term" value="P:ubiquitin-dependent protein catabolic process"/>
    <property type="evidence" value="ECO:0007669"/>
    <property type="project" value="InterPro"/>
</dbReference>
<keyword evidence="3" id="KW-1185">Reference proteome</keyword>
<dbReference type="OrthoDB" id="1924260at2759"/>
<feature type="compositionally biased region" description="Low complexity" evidence="1">
    <location>
        <begin position="29"/>
        <end position="47"/>
    </location>
</feature>
<dbReference type="Proteomes" id="UP000738325">
    <property type="component" value="Unassembled WGS sequence"/>
</dbReference>
<dbReference type="EMBL" id="JAAAIP010000049">
    <property type="protein sequence ID" value="KAG0327727.1"/>
    <property type="molecule type" value="Genomic_DNA"/>
</dbReference>
<accession>A0A9P6RSS9</accession>
<name>A0A9P6RSS9_9FUNG</name>
<feature type="region of interest" description="Disordered" evidence="1">
    <location>
        <begin position="1"/>
        <end position="67"/>
    </location>
</feature>
<feature type="compositionally biased region" description="Low complexity" evidence="1">
    <location>
        <begin position="1"/>
        <end position="13"/>
    </location>
</feature>
<dbReference type="AlphaFoldDB" id="A0A9P6RSS9"/>
<reference evidence="2" key="1">
    <citation type="journal article" date="2020" name="Fungal Divers.">
        <title>Resolving the Mortierellaceae phylogeny through synthesis of multi-gene phylogenetics and phylogenomics.</title>
        <authorList>
            <person name="Vandepol N."/>
            <person name="Liber J."/>
            <person name="Desiro A."/>
            <person name="Na H."/>
            <person name="Kennedy M."/>
            <person name="Barry K."/>
            <person name="Grigoriev I.V."/>
            <person name="Miller A.N."/>
            <person name="O'Donnell K."/>
            <person name="Stajich J.E."/>
            <person name="Bonito G."/>
        </authorList>
    </citation>
    <scope>NUCLEOTIDE SEQUENCE</scope>
    <source>
        <strain evidence="2">REB-010B</strain>
    </source>
</reference>
<protein>
    <submittedName>
        <fullName evidence="2">Uncharacterized protein</fullName>
    </submittedName>
</protein>
<feature type="region of interest" description="Disordered" evidence="1">
    <location>
        <begin position="280"/>
        <end position="304"/>
    </location>
</feature>
<comment type="caution">
    <text evidence="2">The sequence shown here is derived from an EMBL/GenBank/DDBJ whole genome shotgun (WGS) entry which is preliminary data.</text>
</comment>
<gene>
    <name evidence="2" type="ORF">BGZ99_006988</name>
</gene>
<organism evidence="2 3">
    <name type="scientific">Dissophora globulifera</name>
    <dbReference type="NCBI Taxonomy" id="979702"/>
    <lineage>
        <taxon>Eukaryota</taxon>
        <taxon>Fungi</taxon>
        <taxon>Fungi incertae sedis</taxon>
        <taxon>Mucoromycota</taxon>
        <taxon>Mortierellomycotina</taxon>
        <taxon>Mortierellomycetes</taxon>
        <taxon>Mortierellales</taxon>
        <taxon>Mortierellaceae</taxon>
        <taxon>Dissophora</taxon>
    </lineage>
</organism>
<evidence type="ECO:0000313" key="2">
    <source>
        <dbReference type="EMBL" id="KAG0327727.1"/>
    </source>
</evidence>
<dbReference type="Gene3D" id="3.40.532.10">
    <property type="entry name" value="Peptidase C12, ubiquitin carboxyl-terminal hydrolase"/>
    <property type="match status" value="1"/>
</dbReference>
<evidence type="ECO:0000313" key="3">
    <source>
        <dbReference type="Proteomes" id="UP000738325"/>
    </source>
</evidence>
<sequence length="395" mass="44163">MSTSSKSGKVSMSPLGRKRKSNAGATIISNQPESSFSSSQVLQSTVVSRRKPVAPRSTPHGHDDDQSLLSATQNAEGVTTAQSDAEYQAKQEMEYEARIKRRGVRIWNPVDVGMPDRVVNGWAREVHIPLSARSEMLAMPFKTEDFNQEAIGFLLVTSLDLNREDPEVSAGSRAIYFIPQSLAGPGHAINSCFSLSLMNFIINTPKVLEGCPAAFKALRAAIFQTEYSTEAWRIFDESPIGDMIHAAHQRAHLIGEWADDFAEPEFDKRSFKARLRDLREKNKQATREDEGDEAYGKRNTKGKIAPHLRKGKKKKLALESWEREEVPLHITVFLPIGGEVWEIDSIVSEPRRIAVISDERPWQHEVARYLISLESQIVRSESASIATHAIALFNN</sequence>
<dbReference type="GO" id="GO:0004843">
    <property type="term" value="F:cysteine-type deubiquitinase activity"/>
    <property type="evidence" value="ECO:0007669"/>
    <property type="project" value="InterPro"/>
</dbReference>
<dbReference type="InterPro" id="IPR036959">
    <property type="entry name" value="Peptidase_C12_UCH_sf"/>
</dbReference>
<evidence type="ECO:0000256" key="1">
    <source>
        <dbReference type="SAM" id="MobiDB-lite"/>
    </source>
</evidence>
<proteinExistence type="predicted"/>